<dbReference type="Pfam" id="PF00857">
    <property type="entry name" value="Isochorismatase"/>
    <property type="match status" value="1"/>
</dbReference>
<dbReference type="PANTHER" id="PTHR43540:SF6">
    <property type="entry name" value="ISOCHORISMATASE-LIKE DOMAIN-CONTAINING PROTEIN"/>
    <property type="match status" value="1"/>
</dbReference>
<dbReference type="AlphaFoldDB" id="A0A6I6JEB3"/>
<evidence type="ECO:0000313" key="5">
    <source>
        <dbReference type="Proteomes" id="UP000428328"/>
    </source>
</evidence>
<proteinExistence type="predicted"/>
<gene>
    <name evidence="4" type="ORF">GM415_00950</name>
</gene>
<dbReference type="InterPro" id="IPR036380">
    <property type="entry name" value="Isochorismatase-like_sf"/>
</dbReference>
<feature type="chain" id="PRO_5026103893" evidence="2">
    <location>
        <begin position="23"/>
        <end position="208"/>
    </location>
</feature>
<dbReference type="GO" id="GO:0016787">
    <property type="term" value="F:hydrolase activity"/>
    <property type="evidence" value="ECO:0007669"/>
    <property type="project" value="UniProtKB-KW"/>
</dbReference>
<protein>
    <submittedName>
        <fullName evidence="4">Isochorismatase family protein</fullName>
    </submittedName>
</protein>
<dbReference type="InterPro" id="IPR000868">
    <property type="entry name" value="Isochorismatase-like_dom"/>
</dbReference>
<dbReference type="PANTHER" id="PTHR43540">
    <property type="entry name" value="PEROXYUREIDOACRYLATE/UREIDOACRYLATE AMIDOHYDROLASE-RELATED"/>
    <property type="match status" value="1"/>
</dbReference>
<reference evidence="4 5" key="1">
    <citation type="submission" date="2019-11" db="EMBL/GenBank/DDBJ databases">
        <authorList>
            <person name="Zheng R.K."/>
            <person name="Sun C.M."/>
        </authorList>
    </citation>
    <scope>NUCLEOTIDE SEQUENCE [LARGE SCALE GENOMIC DNA]</scope>
    <source>
        <strain evidence="4 5">SRB007</strain>
    </source>
</reference>
<sequence>MRTAVTAALFCLLALLPASAFAGDTVVDRWEQAVPPAPPKIKPVAVNAADTALLVLDIEERTCNAERRPRCLDTVPRIAALLKRAREHGMPVIYSQISSPTPILDPVRPHPGEPVVSSSVDKFYGTELEAILTKAGAKTVIITGTAAHGAVLHTATGAARRGLNVVIPADCLSAASLYTEQAAVWCLVDGPGTRKRTTLTTSDLITIR</sequence>
<dbReference type="KEGG" id="psel:GM415_00950"/>
<evidence type="ECO:0000259" key="3">
    <source>
        <dbReference type="Pfam" id="PF00857"/>
    </source>
</evidence>
<dbReference type="CDD" id="cd00431">
    <property type="entry name" value="cysteine_hydrolases"/>
    <property type="match status" value="1"/>
</dbReference>
<feature type="domain" description="Isochorismatase-like" evidence="3">
    <location>
        <begin position="51"/>
        <end position="185"/>
    </location>
</feature>
<evidence type="ECO:0000313" key="4">
    <source>
        <dbReference type="EMBL" id="QGY38762.1"/>
    </source>
</evidence>
<dbReference type="Gene3D" id="3.40.50.850">
    <property type="entry name" value="Isochorismatase-like"/>
    <property type="match status" value="1"/>
</dbReference>
<evidence type="ECO:0000256" key="2">
    <source>
        <dbReference type="SAM" id="SignalP"/>
    </source>
</evidence>
<name>A0A6I6JEB3_9BACT</name>
<keyword evidence="1" id="KW-0378">Hydrolase</keyword>
<dbReference type="Proteomes" id="UP000428328">
    <property type="component" value="Chromosome"/>
</dbReference>
<dbReference type="InterPro" id="IPR050272">
    <property type="entry name" value="Isochorismatase-like_hydrls"/>
</dbReference>
<keyword evidence="5" id="KW-1185">Reference proteome</keyword>
<dbReference type="SUPFAM" id="SSF52499">
    <property type="entry name" value="Isochorismatase-like hydrolases"/>
    <property type="match status" value="1"/>
</dbReference>
<dbReference type="EMBL" id="CP046400">
    <property type="protein sequence ID" value="QGY38762.1"/>
    <property type="molecule type" value="Genomic_DNA"/>
</dbReference>
<keyword evidence="2" id="KW-0732">Signal</keyword>
<accession>A0A6I6JEB3</accession>
<evidence type="ECO:0000256" key="1">
    <source>
        <dbReference type="ARBA" id="ARBA00022801"/>
    </source>
</evidence>
<dbReference type="RefSeq" id="WP_158945880.1">
    <property type="nucleotide sequence ID" value="NZ_CP046400.1"/>
</dbReference>
<feature type="signal peptide" evidence="2">
    <location>
        <begin position="1"/>
        <end position="22"/>
    </location>
</feature>
<organism evidence="4 5">
    <name type="scientific">Pseudodesulfovibrio cashew</name>
    <dbReference type="NCBI Taxonomy" id="2678688"/>
    <lineage>
        <taxon>Bacteria</taxon>
        <taxon>Pseudomonadati</taxon>
        <taxon>Thermodesulfobacteriota</taxon>
        <taxon>Desulfovibrionia</taxon>
        <taxon>Desulfovibrionales</taxon>
        <taxon>Desulfovibrionaceae</taxon>
    </lineage>
</organism>